<evidence type="ECO:0000313" key="1">
    <source>
        <dbReference type="EMBL" id="PON69418.1"/>
    </source>
</evidence>
<reference evidence="2" key="1">
    <citation type="submission" date="2016-06" db="EMBL/GenBank/DDBJ databases">
        <title>Parallel loss of symbiosis genes in relatives of nitrogen-fixing non-legume Parasponia.</title>
        <authorList>
            <person name="Van Velzen R."/>
            <person name="Holmer R."/>
            <person name="Bu F."/>
            <person name="Rutten L."/>
            <person name="Van Zeijl A."/>
            <person name="Liu W."/>
            <person name="Santuari L."/>
            <person name="Cao Q."/>
            <person name="Sharma T."/>
            <person name="Shen D."/>
            <person name="Roswanjaya Y."/>
            <person name="Wardhani T."/>
            <person name="Kalhor M.S."/>
            <person name="Jansen J."/>
            <person name="Van den Hoogen J."/>
            <person name="Gungor B."/>
            <person name="Hartog M."/>
            <person name="Hontelez J."/>
            <person name="Verver J."/>
            <person name="Yang W.-C."/>
            <person name="Schijlen E."/>
            <person name="Repin R."/>
            <person name="Schilthuizen M."/>
            <person name="Schranz E."/>
            <person name="Heidstra R."/>
            <person name="Miyata K."/>
            <person name="Fedorova E."/>
            <person name="Kohlen W."/>
            <person name="Bisseling T."/>
            <person name="Smit S."/>
            <person name="Geurts R."/>
        </authorList>
    </citation>
    <scope>NUCLEOTIDE SEQUENCE [LARGE SCALE GENOMIC DNA]</scope>
    <source>
        <strain evidence="2">cv. WU1-14</strain>
    </source>
</reference>
<comment type="caution">
    <text evidence="1">The sequence shown here is derived from an EMBL/GenBank/DDBJ whole genome shotgun (WGS) entry which is preliminary data.</text>
</comment>
<dbReference type="Proteomes" id="UP000237105">
    <property type="component" value="Unassembled WGS sequence"/>
</dbReference>
<accession>A0A2P5D832</accession>
<dbReference type="AlphaFoldDB" id="A0A2P5D832"/>
<gene>
    <name evidence="1" type="ORF">PanWU01x14_088590</name>
</gene>
<keyword evidence="2" id="KW-1185">Reference proteome</keyword>
<organism evidence="1 2">
    <name type="scientific">Parasponia andersonii</name>
    <name type="common">Sponia andersonii</name>
    <dbReference type="NCBI Taxonomy" id="3476"/>
    <lineage>
        <taxon>Eukaryota</taxon>
        <taxon>Viridiplantae</taxon>
        <taxon>Streptophyta</taxon>
        <taxon>Embryophyta</taxon>
        <taxon>Tracheophyta</taxon>
        <taxon>Spermatophyta</taxon>
        <taxon>Magnoliopsida</taxon>
        <taxon>eudicotyledons</taxon>
        <taxon>Gunneridae</taxon>
        <taxon>Pentapetalae</taxon>
        <taxon>rosids</taxon>
        <taxon>fabids</taxon>
        <taxon>Rosales</taxon>
        <taxon>Cannabaceae</taxon>
        <taxon>Parasponia</taxon>
    </lineage>
</organism>
<evidence type="ECO:0000313" key="2">
    <source>
        <dbReference type="Proteomes" id="UP000237105"/>
    </source>
</evidence>
<dbReference type="EMBL" id="JXTB01000056">
    <property type="protein sequence ID" value="PON69418.1"/>
    <property type="molecule type" value="Genomic_DNA"/>
</dbReference>
<name>A0A2P5D832_PARAD</name>
<protein>
    <submittedName>
        <fullName evidence="1">Uncharacterized protein</fullName>
    </submittedName>
</protein>
<proteinExistence type="predicted"/>
<sequence>LSCAGNATQIWLRATSHRRAIIDEPKATSPELFRRQTISQ</sequence>
<feature type="non-terminal residue" evidence="1">
    <location>
        <position position="1"/>
    </location>
</feature>